<dbReference type="AlphaFoldDB" id="A0A9J6CYE0"/>
<name>A0A9J6CYE0_RHIMP</name>
<dbReference type="Gene3D" id="3.40.50.1110">
    <property type="entry name" value="SGNH hydrolase"/>
    <property type="match status" value="1"/>
</dbReference>
<gene>
    <name evidence="1" type="ORF">HPB51_028098</name>
</gene>
<accession>A0A9J6CYE0</accession>
<comment type="caution">
    <text evidence="1">The sequence shown here is derived from an EMBL/GenBank/DDBJ whole genome shotgun (WGS) entry which is preliminary data.</text>
</comment>
<reference evidence="1" key="2">
    <citation type="submission" date="2021-09" db="EMBL/GenBank/DDBJ databases">
        <authorList>
            <person name="Jia N."/>
            <person name="Wang J."/>
            <person name="Shi W."/>
            <person name="Du L."/>
            <person name="Sun Y."/>
            <person name="Zhan W."/>
            <person name="Jiang J."/>
            <person name="Wang Q."/>
            <person name="Zhang B."/>
            <person name="Ji P."/>
            <person name="Sakyi L.B."/>
            <person name="Cui X."/>
            <person name="Yuan T."/>
            <person name="Jiang B."/>
            <person name="Yang W."/>
            <person name="Lam T.T.-Y."/>
            <person name="Chang Q."/>
            <person name="Ding S."/>
            <person name="Wang X."/>
            <person name="Zhu J."/>
            <person name="Ruan X."/>
            <person name="Zhao L."/>
            <person name="Wei J."/>
            <person name="Que T."/>
            <person name="Du C."/>
            <person name="Cheng J."/>
            <person name="Dai P."/>
            <person name="Han X."/>
            <person name="Huang E."/>
            <person name="Gao Y."/>
            <person name="Liu J."/>
            <person name="Shao H."/>
            <person name="Ye R."/>
            <person name="Li L."/>
            <person name="Wei W."/>
            <person name="Wang X."/>
            <person name="Wang C."/>
            <person name="Huo Q."/>
            <person name="Li W."/>
            <person name="Guo W."/>
            <person name="Chen H."/>
            <person name="Chen S."/>
            <person name="Zhou L."/>
            <person name="Zhou L."/>
            <person name="Ni X."/>
            <person name="Tian J."/>
            <person name="Zhou Y."/>
            <person name="Sheng Y."/>
            <person name="Liu T."/>
            <person name="Pan Y."/>
            <person name="Xia L."/>
            <person name="Li J."/>
            <person name="Zhao F."/>
            <person name="Cao W."/>
        </authorList>
    </citation>
    <scope>NUCLEOTIDE SEQUENCE</scope>
    <source>
        <strain evidence="1">Rmic-2018</strain>
        <tissue evidence="1">Larvae</tissue>
    </source>
</reference>
<dbReference type="SUPFAM" id="SSF52266">
    <property type="entry name" value="SGNH hydrolase"/>
    <property type="match status" value="1"/>
</dbReference>
<dbReference type="InterPro" id="IPR036514">
    <property type="entry name" value="SGNH_hydro_sf"/>
</dbReference>
<reference evidence="1" key="1">
    <citation type="journal article" date="2020" name="Cell">
        <title>Large-Scale Comparative Analyses of Tick Genomes Elucidate Their Genetic Diversity and Vector Capacities.</title>
        <authorList>
            <consortium name="Tick Genome and Microbiome Consortium (TIGMIC)"/>
            <person name="Jia N."/>
            <person name="Wang J."/>
            <person name="Shi W."/>
            <person name="Du L."/>
            <person name="Sun Y."/>
            <person name="Zhan W."/>
            <person name="Jiang J.F."/>
            <person name="Wang Q."/>
            <person name="Zhang B."/>
            <person name="Ji P."/>
            <person name="Bell-Sakyi L."/>
            <person name="Cui X.M."/>
            <person name="Yuan T.T."/>
            <person name="Jiang B.G."/>
            <person name="Yang W.F."/>
            <person name="Lam T.T."/>
            <person name="Chang Q.C."/>
            <person name="Ding S.J."/>
            <person name="Wang X.J."/>
            <person name="Zhu J.G."/>
            <person name="Ruan X.D."/>
            <person name="Zhao L."/>
            <person name="Wei J.T."/>
            <person name="Ye R.Z."/>
            <person name="Que T.C."/>
            <person name="Du C.H."/>
            <person name="Zhou Y.H."/>
            <person name="Cheng J.X."/>
            <person name="Dai P.F."/>
            <person name="Guo W.B."/>
            <person name="Han X.H."/>
            <person name="Huang E.J."/>
            <person name="Li L.F."/>
            <person name="Wei W."/>
            <person name="Gao Y.C."/>
            <person name="Liu J.Z."/>
            <person name="Shao H.Z."/>
            <person name="Wang X."/>
            <person name="Wang C.C."/>
            <person name="Yang T.C."/>
            <person name="Huo Q.B."/>
            <person name="Li W."/>
            <person name="Chen H.Y."/>
            <person name="Chen S.E."/>
            <person name="Zhou L.G."/>
            <person name="Ni X.B."/>
            <person name="Tian J.H."/>
            <person name="Sheng Y."/>
            <person name="Liu T."/>
            <person name="Pan Y.S."/>
            <person name="Xia L.Y."/>
            <person name="Li J."/>
            <person name="Zhao F."/>
            <person name="Cao W.C."/>
        </authorList>
    </citation>
    <scope>NUCLEOTIDE SEQUENCE</scope>
    <source>
        <strain evidence="1">Rmic-2018</strain>
    </source>
</reference>
<proteinExistence type="predicted"/>
<dbReference type="Proteomes" id="UP000821866">
    <property type="component" value="Unassembled WGS sequence"/>
</dbReference>
<evidence type="ECO:0000313" key="2">
    <source>
        <dbReference type="Proteomes" id="UP000821866"/>
    </source>
</evidence>
<dbReference type="EMBL" id="JABSTU010004751">
    <property type="protein sequence ID" value="KAH7957918.1"/>
    <property type="molecule type" value="Genomic_DNA"/>
</dbReference>
<protein>
    <submittedName>
        <fullName evidence="1">Uncharacterized protein</fullName>
    </submittedName>
</protein>
<sequence>MKYVYQHFDPASPHSPAIICMPGAYIGDIGQLLGFVPKGISHINLHIGTNDLATTDALTAFDRYVALIDRIRHKRPDITIMFATLVFPRAPNERLRRHNWLSLRRFNFEARELNVRLLNLCRDREDVFK</sequence>
<organism evidence="1 2">
    <name type="scientific">Rhipicephalus microplus</name>
    <name type="common">Cattle tick</name>
    <name type="synonym">Boophilus microplus</name>
    <dbReference type="NCBI Taxonomy" id="6941"/>
    <lineage>
        <taxon>Eukaryota</taxon>
        <taxon>Metazoa</taxon>
        <taxon>Ecdysozoa</taxon>
        <taxon>Arthropoda</taxon>
        <taxon>Chelicerata</taxon>
        <taxon>Arachnida</taxon>
        <taxon>Acari</taxon>
        <taxon>Parasitiformes</taxon>
        <taxon>Ixodida</taxon>
        <taxon>Ixodoidea</taxon>
        <taxon>Ixodidae</taxon>
        <taxon>Rhipicephalinae</taxon>
        <taxon>Rhipicephalus</taxon>
        <taxon>Boophilus</taxon>
    </lineage>
</organism>
<evidence type="ECO:0000313" key="1">
    <source>
        <dbReference type="EMBL" id="KAH7957918.1"/>
    </source>
</evidence>
<keyword evidence="2" id="KW-1185">Reference proteome</keyword>